<feature type="compositionally biased region" description="Basic and acidic residues" evidence="1">
    <location>
        <begin position="478"/>
        <end position="510"/>
    </location>
</feature>
<dbReference type="InterPro" id="IPR019476">
    <property type="entry name" value="T4SS_TraD_DNA-bd"/>
</dbReference>
<feature type="compositionally biased region" description="Pro residues" evidence="1">
    <location>
        <begin position="656"/>
        <end position="665"/>
    </location>
</feature>
<dbReference type="SUPFAM" id="SSF52540">
    <property type="entry name" value="P-loop containing nucleoside triphosphate hydrolases"/>
    <property type="match status" value="1"/>
</dbReference>
<protein>
    <recommendedName>
        <fullName evidence="2">Type IV secretion system coupling protein TraD DNA-binding domain-containing protein</fullName>
    </recommendedName>
</protein>
<organism evidence="3 4">
    <name type="scientific">Candidatus Magasanikbacteria bacterium GW2011_GWE2_42_7</name>
    <dbReference type="NCBI Taxonomy" id="1619052"/>
    <lineage>
        <taxon>Bacteria</taxon>
        <taxon>Candidatus Magasanikiibacteriota</taxon>
    </lineage>
</organism>
<dbReference type="PATRIC" id="fig|1619052.3.peg.542"/>
<feature type="domain" description="Type IV secretion system coupling protein TraD DNA-binding" evidence="2">
    <location>
        <begin position="38"/>
        <end position="352"/>
    </location>
</feature>
<feature type="compositionally biased region" description="Basic and acidic residues" evidence="1">
    <location>
        <begin position="681"/>
        <end position="703"/>
    </location>
</feature>
<dbReference type="InterPro" id="IPR008571">
    <property type="entry name" value="HerA-like"/>
</dbReference>
<feature type="compositionally biased region" description="Basic and acidic residues" evidence="1">
    <location>
        <begin position="519"/>
        <end position="528"/>
    </location>
</feature>
<feature type="compositionally biased region" description="Basic and acidic residues" evidence="1">
    <location>
        <begin position="535"/>
        <end position="544"/>
    </location>
</feature>
<feature type="region of interest" description="Disordered" evidence="1">
    <location>
        <begin position="437"/>
        <end position="564"/>
    </location>
</feature>
<feature type="region of interest" description="Disordered" evidence="1">
    <location>
        <begin position="591"/>
        <end position="703"/>
    </location>
</feature>
<dbReference type="Pfam" id="PF10412">
    <property type="entry name" value="TrwB_AAD_bind"/>
    <property type="match status" value="1"/>
</dbReference>
<sequence length="703" mass="78994">MPTHHLTTNNQDQTKKEDICLFGQTTFRNQMRRFGIKTDDRRRHMYIIGKTGMGKTTMLENMVLQDIYNGHGIGVVDPHGDFAEKIIDYIPAHRINDVVYFNPADVEYPIGFNILEVQNEEQKHLVAAGLMAVFKKIWPDVWSARMEYILNNTLLALLDYEGSTLLGINRLLADKKFRSKVLKKLTDPVIKSFWTNEFANYEPRYQKEAVAPIQNKIGQFLSASVIRNMVAQVKSTIDVREIMDTKKILIMNLSKGRIGEDNSRLLGGMLITEIQLAAMSRVDIPEEERKDFFLYVDEFQNFATPSFANILSEARKYRLSLIMAHQYVMQLDEIVADAVFGNVGSMVTFRVGAGDAETLEKEYAPTFTIEDIVNLPKFQVFLKLMIDGIASQPFSAMTMPPIGSRTGSAEKVIRVSRERYGMNKNVIEEKITRWSGMEIDEDDDDDSSGSGYAGKSKNDKPAASSYAKPVSAGNSGLRNRDNDKKSDTRKSDGPRNNDKKEFSKPKDVLKKPVSAPQEKIPEKKDEPVIHLTDLLPEKKEHSDEQPLQEESIVEKAPVTGDTQAIQEEKKEIIRLPAPVGQMVLAQKIPPVSLDGIPAKGGADASQQTPTGEQPKKKRKRNRNRKKKNGQDASSPIAPPAVQPAPAREMEVTQSAPPMPTPPVPTPTIQQDPPVQKPSAHVLKEDEVVTFKNDDDDDSWRYDK</sequence>
<feature type="compositionally biased region" description="Basic residues" evidence="1">
    <location>
        <begin position="615"/>
        <end position="627"/>
    </location>
</feature>
<dbReference type="PANTHER" id="PTHR42957:SF1">
    <property type="entry name" value="HELICASE MJ1565-RELATED"/>
    <property type="match status" value="1"/>
</dbReference>
<evidence type="ECO:0000313" key="4">
    <source>
        <dbReference type="Proteomes" id="UP000033867"/>
    </source>
</evidence>
<gene>
    <name evidence="3" type="ORF">UV42_C0023G0005</name>
</gene>
<accession>A0A0G1BE46</accession>
<dbReference type="Gene3D" id="3.40.50.300">
    <property type="entry name" value="P-loop containing nucleotide triphosphate hydrolases"/>
    <property type="match status" value="2"/>
</dbReference>
<dbReference type="AlphaFoldDB" id="A0A0G1BE46"/>
<dbReference type="InterPro" id="IPR027417">
    <property type="entry name" value="P-loop_NTPase"/>
</dbReference>
<dbReference type="PANTHER" id="PTHR42957">
    <property type="entry name" value="HELICASE MJ1565-RELATED"/>
    <property type="match status" value="1"/>
</dbReference>
<evidence type="ECO:0000259" key="2">
    <source>
        <dbReference type="Pfam" id="PF10412"/>
    </source>
</evidence>
<evidence type="ECO:0000256" key="1">
    <source>
        <dbReference type="SAM" id="MobiDB-lite"/>
    </source>
</evidence>
<dbReference type="Proteomes" id="UP000033867">
    <property type="component" value="Unassembled WGS sequence"/>
</dbReference>
<reference evidence="3 4" key="1">
    <citation type="journal article" date="2015" name="Nature">
        <title>rRNA introns, odd ribosomes, and small enigmatic genomes across a large radiation of phyla.</title>
        <authorList>
            <person name="Brown C.T."/>
            <person name="Hug L.A."/>
            <person name="Thomas B.C."/>
            <person name="Sharon I."/>
            <person name="Castelle C.J."/>
            <person name="Singh A."/>
            <person name="Wilkins M.J."/>
            <person name="Williams K.H."/>
            <person name="Banfield J.F."/>
        </authorList>
    </citation>
    <scope>NUCLEOTIDE SEQUENCE [LARGE SCALE GENOMIC DNA]</scope>
</reference>
<dbReference type="CDD" id="cd01127">
    <property type="entry name" value="TrwB_TraG_TraD_VirD4"/>
    <property type="match status" value="1"/>
</dbReference>
<name>A0A0G1BE46_9BACT</name>
<feature type="compositionally biased region" description="Acidic residues" evidence="1">
    <location>
        <begin position="438"/>
        <end position="447"/>
    </location>
</feature>
<comment type="caution">
    <text evidence="3">The sequence shown here is derived from an EMBL/GenBank/DDBJ whole genome shotgun (WGS) entry which is preliminary data.</text>
</comment>
<proteinExistence type="predicted"/>
<evidence type="ECO:0000313" key="3">
    <source>
        <dbReference type="EMBL" id="KKS71635.1"/>
    </source>
</evidence>
<feature type="compositionally biased region" description="Low complexity" evidence="1">
    <location>
        <begin position="643"/>
        <end position="655"/>
    </location>
</feature>
<dbReference type="EMBL" id="LCEK01000023">
    <property type="protein sequence ID" value="KKS71635.1"/>
    <property type="molecule type" value="Genomic_DNA"/>
</dbReference>